<dbReference type="InterPro" id="IPR001188">
    <property type="entry name" value="Sperm_putr-bd"/>
</dbReference>
<keyword evidence="6" id="KW-0472">Membrane</keyword>
<dbReference type="SUPFAM" id="SSF53850">
    <property type="entry name" value="Periplasmic binding protein-like II"/>
    <property type="match status" value="1"/>
</dbReference>
<dbReference type="GO" id="GO:0015846">
    <property type="term" value="P:polyamine transport"/>
    <property type="evidence" value="ECO:0007669"/>
    <property type="project" value="InterPro"/>
</dbReference>
<protein>
    <submittedName>
        <fullName evidence="7">Spermidine/putrescine ABC transporter, spermidine/putrescine-binding protein</fullName>
    </submittedName>
</protein>
<dbReference type="PRINTS" id="PR00909">
    <property type="entry name" value="SPERMDNBNDNG"/>
</dbReference>
<evidence type="ECO:0000256" key="1">
    <source>
        <dbReference type="ARBA" id="ARBA00004418"/>
    </source>
</evidence>
<proteinExistence type="predicted"/>
<sequence length="357" mass="41356">MKRFLQLIIGALIAGILCLTISHWFKSKEQVHTNQKIYVYNWGEYIDPALIKKFEKETGIQVIYETFDSNEAMEAKIRNGGTHYDVAFPSEYTVQKLKRSNLLLPIDHKKVPNIKNMDPDYMNMSYDPHNKYSLPYFFGTVGILYNKEKYPHDKFDSWQSLYNPKFKNDILLVDGAREIMGMSLNKLGYSLNDSNPQHIKAAEKDLNHLVPQVRGVVGDEITMMMEQNEGDIAVVWSGVAAPLVQHSNKYNYVIPKEGSNLWFDNMVIPKTAQNKEGAYKFMNFLLDAQNSKQNTEWVGYATPNKAGRALLPKEIKDDHRFYPTKKEQQRLEVYKDLGQHVLSEYNESFLNFKMSLK</sequence>
<dbReference type="Proteomes" id="UP000005413">
    <property type="component" value="Unassembled WGS sequence"/>
</dbReference>
<gene>
    <name evidence="7" type="ORF">SS7213T_12792</name>
</gene>
<comment type="caution">
    <text evidence="7">The sequence shown here is derived from an EMBL/GenBank/DDBJ whole genome shotgun (WGS) entry which is preliminary data.</text>
</comment>
<evidence type="ECO:0000313" key="7">
    <source>
        <dbReference type="EMBL" id="EHJ06731.1"/>
    </source>
</evidence>
<dbReference type="Pfam" id="PF13416">
    <property type="entry name" value="SBP_bac_8"/>
    <property type="match status" value="1"/>
</dbReference>
<organism evidence="7 8">
    <name type="scientific">Staphylococcus simiae CCM 7213 = CCUG 51256</name>
    <dbReference type="NCBI Taxonomy" id="911238"/>
    <lineage>
        <taxon>Bacteria</taxon>
        <taxon>Bacillati</taxon>
        <taxon>Bacillota</taxon>
        <taxon>Bacilli</taxon>
        <taxon>Bacillales</taxon>
        <taxon>Staphylococcaceae</taxon>
        <taxon>Staphylococcus</taxon>
    </lineage>
</organism>
<dbReference type="RefSeq" id="WP_002465233.1">
    <property type="nucleotide sequence ID" value="NZ_AEUN01000552.1"/>
</dbReference>
<comment type="subcellular location">
    <subcellularLocation>
        <location evidence="1">Periplasm</location>
    </subcellularLocation>
</comment>
<reference evidence="7 8" key="1">
    <citation type="journal article" date="2012" name="BMC Genomics">
        <title>Comparative genomic analysis of the genus Staphylococcus including Staphylococcus aureus and its newly described sister species Staphylococcus simiae.</title>
        <authorList>
            <person name="Suzuki H."/>
            <person name="Lefebure T."/>
            <person name="Pavinski Bitar P."/>
            <person name="Stanhope M.J."/>
        </authorList>
    </citation>
    <scope>NUCLEOTIDE SEQUENCE [LARGE SCALE GENOMIC DNA]</scope>
    <source>
        <strain evidence="7 8">CCM 7213</strain>
    </source>
</reference>
<keyword evidence="4" id="KW-0574">Periplasm</keyword>
<dbReference type="PIRSF" id="PIRSF019574">
    <property type="entry name" value="Periplasmic_polyamine_BP"/>
    <property type="match status" value="1"/>
</dbReference>
<accession>G5JM35</accession>
<feature type="binding site" evidence="5">
    <location>
        <position position="92"/>
    </location>
    <ligand>
        <name>spermidine</name>
        <dbReference type="ChEBI" id="CHEBI:57834"/>
    </ligand>
</feature>
<name>G5JM35_9STAP</name>
<feature type="binding site" evidence="5">
    <location>
        <position position="44"/>
    </location>
    <ligand>
        <name>spermidine</name>
        <dbReference type="ChEBI" id="CHEBI:57834"/>
    </ligand>
</feature>
<dbReference type="Gene3D" id="3.40.190.10">
    <property type="entry name" value="Periplasmic binding protein-like II"/>
    <property type="match status" value="2"/>
</dbReference>
<dbReference type="GO" id="GO:0019808">
    <property type="term" value="F:polyamine binding"/>
    <property type="evidence" value="ECO:0007669"/>
    <property type="project" value="InterPro"/>
</dbReference>
<dbReference type="GO" id="GO:0042597">
    <property type="term" value="C:periplasmic space"/>
    <property type="evidence" value="ECO:0007669"/>
    <property type="project" value="UniProtKB-SubCell"/>
</dbReference>
<feature type="transmembrane region" description="Helical" evidence="6">
    <location>
        <begin position="7"/>
        <end position="25"/>
    </location>
</feature>
<evidence type="ECO:0000313" key="8">
    <source>
        <dbReference type="Proteomes" id="UP000005413"/>
    </source>
</evidence>
<dbReference type="PANTHER" id="PTHR30222:SF17">
    <property type="entry name" value="SPERMIDINE_PUTRESCINE-BINDING PERIPLASMIC PROTEIN"/>
    <property type="match status" value="1"/>
</dbReference>
<dbReference type="InterPro" id="IPR006059">
    <property type="entry name" value="SBP"/>
</dbReference>
<dbReference type="EMBL" id="AEUN01000552">
    <property type="protein sequence ID" value="EHJ06731.1"/>
    <property type="molecule type" value="Genomic_DNA"/>
</dbReference>
<dbReference type="AlphaFoldDB" id="G5JM35"/>
<keyword evidence="3" id="KW-0732">Signal</keyword>
<evidence type="ECO:0000256" key="2">
    <source>
        <dbReference type="ARBA" id="ARBA00022448"/>
    </source>
</evidence>
<keyword evidence="8" id="KW-1185">Reference proteome</keyword>
<keyword evidence="2" id="KW-0813">Transport</keyword>
<dbReference type="PATRIC" id="fig|911238.3.peg.2262"/>
<evidence type="ECO:0000256" key="5">
    <source>
        <dbReference type="PIRSR" id="PIRSR019574-1"/>
    </source>
</evidence>
<dbReference type="OrthoDB" id="9769319at2"/>
<keyword evidence="6" id="KW-0812">Transmembrane</keyword>
<dbReference type="PANTHER" id="PTHR30222">
    <property type="entry name" value="SPERMIDINE/PUTRESCINE-BINDING PERIPLASMIC PROTEIN"/>
    <property type="match status" value="1"/>
</dbReference>
<evidence type="ECO:0000256" key="3">
    <source>
        <dbReference type="ARBA" id="ARBA00022729"/>
    </source>
</evidence>
<keyword evidence="6" id="KW-1133">Transmembrane helix</keyword>
<evidence type="ECO:0000256" key="6">
    <source>
        <dbReference type="SAM" id="Phobius"/>
    </source>
</evidence>
<dbReference type="CDD" id="cd13663">
    <property type="entry name" value="PBP2_PotD_PotF_like_2"/>
    <property type="match status" value="1"/>
</dbReference>
<evidence type="ECO:0000256" key="4">
    <source>
        <dbReference type="ARBA" id="ARBA00022764"/>
    </source>
</evidence>